<evidence type="ECO:0000313" key="2">
    <source>
        <dbReference type="EMBL" id="KAA8996530.1"/>
    </source>
</evidence>
<dbReference type="RefSeq" id="WP_150455116.1">
    <property type="nucleotide sequence ID" value="NZ_VYKI01000016.1"/>
</dbReference>
<comment type="caution">
    <text evidence="2">The sequence shown here is derived from an EMBL/GenBank/DDBJ whole genome shotgun (WGS) entry which is preliminary data.</text>
</comment>
<feature type="transmembrane region" description="Helical" evidence="1">
    <location>
        <begin position="186"/>
        <end position="206"/>
    </location>
</feature>
<evidence type="ECO:0008006" key="4">
    <source>
        <dbReference type="Google" id="ProtNLM"/>
    </source>
</evidence>
<reference evidence="2 3" key="1">
    <citation type="journal article" date="2020" name="Antonie Van Leeuwenhoek">
        <title>Stenotrophomonas cyclobalanopsidis sp. nov., isolated from the leaf spot disease of Cyclobalanopsis patelliformis.</title>
        <authorList>
            <person name="Bian D.R."/>
            <person name="Xue H."/>
            <person name="Piao C.G."/>
            <person name="Li Y."/>
        </authorList>
    </citation>
    <scope>NUCLEOTIDE SEQUENCE [LARGE SCALE GENOMIC DNA]</scope>
    <source>
        <strain evidence="2 3">TPQG1-4</strain>
    </source>
</reference>
<protein>
    <recommendedName>
        <fullName evidence="4">Transmembrane protein</fullName>
    </recommendedName>
</protein>
<keyword evidence="1" id="KW-0472">Membrane</keyword>
<feature type="transmembrane region" description="Helical" evidence="1">
    <location>
        <begin position="82"/>
        <end position="103"/>
    </location>
</feature>
<sequence length="215" mass="22994">MTARLRRFFGAGLTLFLLHGLALASVALAVGYFHHRLDLLLEPVELPLLLSCGGGDPMARMQAAEHLLARAGALDDWQPVCWVVVGALLCSLLGTVVVSLHWLQQVRGLHRRSVWGLLGLHLLASALAVLLLRLYEQVWAGLVSALPTVCMAEPTAQEAAAMLPAHRTLPQLLSDAGLLVPQAPDALAIVLCGVLLAATVIGVWLWRALPMPGPE</sequence>
<keyword evidence="3" id="KW-1185">Reference proteome</keyword>
<keyword evidence="1" id="KW-0812">Transmembrane</keyword>
<gene>
    <name evidence="2" type="ORF">FJU31_12960</name>
</gene>
<feature type="transmembrane region" description="Helical" evidence="1">
    <location>
        <begin position="115"/>
        <end position="135"/>
    </location>
</feature>
<name>A0ABQ6SZ33_9GAMM</name>
<proteinExistence type="predicted"/>
<evidence type="ECO:0000313" key="3">
    <source>
        <dbReference type="Proteomes" id="UP000326367"/>
    </source>
</evidence>
<keyword evidence="1" id="KW-1133">Transmembrane helix</keyword>
<dbReference type="Proteomes" id="UP000326367">
    <property type="component" value="Unassembled WGS sequence"/>
</dbReference>
<accession>A0ABQ6SZ33</accession>
<organism evidence="2 3">
    <name type="scientific">Stenotrophomonas cyclobalanopsidis</name>
    <dbReference type="NCBI Taxonomy" id="2771362"/>
    <lineage>
        <taxon>Bacteria</taxon>
        <taxon>Pseudomonadati</taxon>
        <taxon>Pseudomonadota</taxon>
        <taxon>Gammaproteobacteria</taxon>
        <taxon>Lysobacterales</taxon>
        <taxon>Lysobacteraceae</taxon>
        <taxon>Stenotrophomonas</taxon>
    </lineage>
</organism>
<dbReference type="EMBL" id="VYKI01000016">
    <property type="protein sequence ID" value="KAA8996530.1"/>
    <property type="molecule type" value="Genomic_DNA"/>
</dbReference>
<evidence type="ECO:0000256" key="1">
    <source>
        <dbReference type="SAM" id="Phobius"/>
    </source>
</evidence>